<dbReference type="Proteomes" id="UP000184315">
    <property type="component" value="Unassembled WGS sequence"/>
</dbReference>
<accession>A0A1J1LR26</accession>
<sequence>MLQTQGERTVRDANGTIIGQLKRCGVFIASSTLLRSREG</sequence>
<protein>
    <submittedName>
        <fullName evidence="1">Uncharacterized protein</fullName>
    </submittedName>
</protein>
<dbReference type="EMBL" id="CZDF01000172">
    <property type="protein sequence ID" value="CUR34997.1"/>
    <property type="molecule type" value="Genomic_DNA"/>
</dbReference>
<evidence type="ECO:0000313" key="2">
    <source>
        <dbReference type="Proteomes" id="UP000184315"/>
    </source>
</evidence>
<proteinExistence type="predicted"/>
<name>A0A1J1LR26_9CYAN</name>
<reference evidence="2" key="1">
    <citation type="submission" date="2015-10" db="EMBL/GenBank/DDBJ databases">
        <authorList>
            <person name="Regsiter A."/>
            <person name="william w."/>
        </authorList>
    </citation>
    <scope>NUCLEOTIDE SEQUENCE [LARGE SCALE GENOMIC DNA]</scope>
</reference>
<organism evidence="1 2">
    <name type="scientific">Planktothrix tepida PCC 9214</name>
    <dbReference type="NCBI Taxonomy" id="671072"/>
    <lineage>
        <taxon>Bacteria</taxon>
        <taxon>Bacillati</taxon>
        <taxon>Cyanobacteriota</taxon>
        <taxon>Cyanophyceae</taxon>
        <taxon>Oscillatoriophycideae</taxon>
        <taxon>Oscillatoriales</taxon>
        <taxon>Microcoleaceae</taxon>
        <taxon>Planktothrix</taxon>
    </lineage>
</organism>
<keyword evidence="2" id="KW-1185">Reference proteome</keyword>
<gene>
    <name evidence="1" type="ORF">PL9214650436</name>
</gene>
<dbReference type="AlphaFoldDB" id="A0A1J1LR26"/>
<evidence type="ECO:0000313" key="1">
    <source>
        <dbReference type="EMBL" id="CUR34997.1"/>
    </source>
</evidence>